<protein>
    <recommendedName>
        <fullName evidence="5">TMEM198/TM7SF3 family protein</fullName>
    </recommendedName>
</protein>
<sequence>MDWGTIVDRISSTSIEFFIYGEKGRALTSQEILFFAVIIAVGALWCFLGLKLVRFWSALIGLAVGFAIGSFAAEILGMENTVVYAAGAILGMILLVLCARFYRFGVFVCVWCVGAVSTACFINPKNWIWIAACTAAGLILALISVKATEIIVMIVTAFFGAMAVESAAAFLLPIQGMAVEIVIGVVLGAAGVLVQLLLESKKRKKLSLKKAAEIRDTQSTENEVEKARAMMENLDSITEKKEESDEEET</sequence>
<proteinExistence type="predicted"/>
<feature type="transmembrane region" description="Helical" evidence="2">
    <location>
        <begin position="127"/>
        <end position="143"/>
    </location>
</feature>
<keyword evidence="1" id="KW-0175">Coiled coil</keyword>
<evidence type="ECO:0000256" key="2">
    <source>
        <dbReference type="SAM" id="Phobius"/>
    </source>
</evidence>
<organism evidence="3 4">
    <name type="scientific">Mediterraneibacter hominis</name>
    <dbReference type="NCBI Taxonomy" id="2763054"/>
    <lineage>
        <taxon>Bacteria</taxon>
        <taxon>Bacillati</taxon>
        <taxon>Bacillota</taxon>
        <taxon>Clostridia</taxon>
        <taxon>Lachnospirales</taxon>
        <taxon>Lachnospiraceae</taxon>
        <taxon>Mediterraneibacter</taxon>
    </lineage>
</organism>
<feature type="transmembrane region" description="Helical" evidence="2">
    <location>
        <begin position="150"/>
        <end position="172"/>
    </location>
</feature>
<feature type="transmembrane region" description="Helical" evidence="2">
    <location>
        <begin position="82"/>
        <end position="99"/>
    </location>
</feature>
<evidence type="ECO:0000313" key="4">
    <source>
        <dbReference type="Proteomes" id="UP000652477"/>
    </source>
</evidence>
<feature type="transmembrane region" description="Helical" evidence="2">
    <location>
        <begin position="104"/>
        <end position="121"/>
    </location>
</feature>
<dbReference type="AlphaFoldDB" id="A0A923LHY3"/>
<feature type="transmembrane region" description="Helical" evidence="2">
    <location>
        <begin position="55"/>
        <end position="76"/>
    </location>
</feature>
<accession>A0A923LHY3</accession>
<reference evidence="3" key="1">
    <citation type="submission" date="2020-08" db="EMBL/GenBank/DDBJ databases">
        <title>Genome public.</title>
        <authorList>
            <person name="Liu C."/>
            <person name="Sun Q."/>
        </authorList>
    </citation>
    <scope>NUCLEOTIDE SEQUENCE</scope>
    <source>
        <strain evidence="3">NSJ-55</strain>
    </source>
</reference>
<comment type="caution">
    <text evidence="3">The sequence shown here is derived from an EMBL/GenBank/DDBJ whole genome shotgun (WGS) entry which is preliminary data.</text>
</comment>
<keyword evidence="2" id="KW-0812">Transmembrane</keyword>
<evidence type="ECO:0000256" key="1">
    <source>
        <dbReference type="SAM" id="Coils"/>
    </source>
</evidence>
<dbReference type="RefSeq" id="WP_186875214.1">
    <property type="nucleotide sequence ID" value="NZ_JACOPF010000001.1"/>
</dbReference>
<dbReference type="Proteomes" id="UP000652477">
    <property type="component" value="Unassembled WGS sequence"/>
</dbReference>
<feature type="transmembrane region" description="Helical" evidence="2">
    <location>
        <begin position="178"/>
        <end position="198"/>
    </location>
</feature>
<evidence type="ECO:0000313" key="3">
    <source>
        <dbReference type="EMBL" id="MBC5688610.1"/>
    </source>
</evidence>
<keyword evidence="4" id="KW-1185">Reference proteome</keyword>
<feature type="transmembrane region" description="Helical" evidence="2">
    <location>
        <begin position="32"/>
        <end position="48"/>
    </location>
</feature>
<evidence type="ECO:0008006" key="5">
    <source>
        <dbReference type="Google" id="ProtNLM"/>
    </source>
</evidence>
<name>A0A923LHY3_9FIRM</name>
<keyword evidence="2" id="KW-1133">Transmembrane helix</keyword>
<keyword evidence="2" id="KW-0472">Membrane</keyword>
<gene>
    <name evidence="3" type="ORF">H8S37_06660</name>
</gene>
<dbReference type="EMBL" id="JACOPF010000001">
    <property type="protein sequence ID" value="MBC5688610.1"/>
    <property type="molecule type" value="Genomic_DNA"/>
</dbReference>
<feature type="coiled-coil region" evidence="1">
    <location>
        <begin position="217"/>
        <end position="247"/>
    </location>
</feature>